<comment type="caution">
    <text evidence="1">The sequence shown here is derived from an EMBL/GenBank/DDBJ whole genome shotgun (WGS) entry which is preliminary data.</text>
</comment>
<dbReference type="AlphaFoldDB" id="A0A409WHL9"/>
<accession>A0A409WHL9</accession>
<dbReference type="EMBL" id="NHTK01005480">
    <property type="protein sequence ID" value="PPQ77999.1"/>
    <property type="molecule type" value="Genomic_DNA"/>
</dbReference>
<protein>
    <submittedName>
        <fullName evidence="1">Uncharacterized protein</fullName>
    </submittedName>
</protein>
<reference evidence="1 2" key="1">
    <citation type="journal article" date="2018" name="Evol. Lett.">
        <title>Horizontal gene cluster transfer increased hallucinogenic mushroom diversity.</title>
        <authorList>
            <person name="Reynolds H.T."/>
            <person name="Vijayakumar V."/>
            <person name="Gluck-Thaler E."/>
            <person name="Korotkin H.B."/>
            <person name="Matheny P.B."/>
            <person name="Slot J.C."/>
        </authorList>
    </citation>
    <scope>NUCLEOTIDE SEQUENCE [LARGE SCALE GENOMIC DNA]</scope>
    <source>
        <strain evidence="1 2">2629</strain>
    </source>
</reference>
<dbReference type="InParanoid" id="A0A409WHL9"/>
<dbReference type="Proteomes" id="UP000284842">
    <property type="component" value="Unassembled WGS sequence"/>
</dbReference>
<evidence type="ECO:0000313" key="1">
    <source>
        <dbReference type="EMBL" id="PPQ77999.1"/>
    </source>
</evidence>
<proteinExistence type="predicted"/>
<evidence type="ECO:0000313" key="2">
    <source>
        <dbReference type="Proteomes" id="UP000284842"/>
    </source>
</evidence>
<sequence length="236" mass="26986">MPRAPSYETVLCQCHICRKKCHTKPGSPVTIRGDYIPLYLRRKHEEDERRATESRIIFNSFLPKDASAQSYHDVDMPPSPLPPQQITVLPPPVPPQFFQQERTSDNDYVRNMLRSISDQLQTQRALDLTRIIFAKPPSLYICQNPPSNSLDILDGYQHNADLLLEESWIAESLNFLLRKGALLVNLPTYAALSRDLVSTLQGRENRIKSIKLGIWKKQTSHVTQWTTGNPLRVNNG</sequence>
<gene>
    <name evidence="1" type="ORF">CVT24_006381</name>
</gene>
<organism evidence="1 2">
    <name type="scientific">Panaeolus cyanescens</name>
    <dbReference type="NCBI Taxonomy" id="181874"/>
    <lineage>
        <taxon>Eukaryota</taxon>
        <taxon>Fungi</taxon>
        <taxon>Dikarya</taxon>
        <taxon>Basidiomycota</taxon>
        <taxon>Agaricomycotina</taxon>
        <taxon>Agaricomycetes</taxon>
        <taxon>Agaricomycetidae</taxon>
        <taxon>Agaricales</taxon>
        <taxon>Agaricineae</taxon>
        <taxon>Galeropsidaceae</taxon>
        <taxon>Panaeolus</taxon>
    </lineage>
</organism>
<keyword evidence="2" id="KW-1185">Reference proteome</keyword>
<name>A0A409WHL9_9AGAR</name>